<dbReference type="PROSITE" id="PS51420">
    <property type="entry name" value="RHO"/>
    <property type="match status" value="1"/>
</dbReference>
<evidence type="ECO:0000313" key="11">
    <source>
        <dbReference type="Proteomes" id="UP000823674"/>
    </source>
</evidence>
<feature type="transmembrane region" description="Helical" evidence="9">
    <location>
        <begin position="822"/>
        <end position="840"/>
    </location>
</feature>
<evidence type="ECO:0000256" key="9">
    <source>
        <dbReference type="SAM" id="Phobius"/>
    </source>
</evidence>
<evidence type="ECO:0000256" key="8">
    <source>
        <dbReference type="SAM" id="MobiDB-lite"/>
    </source>
</evidence>
<protein>
    <submittedName>
        <fullName evidence="10">Uncharacterized protein</fullName>
    </submittedName>
</protein>
<reference evidence="10 11" key="1">
    <citation type="submission" date="2021-03" db="EMBL/GenBank/DDBJ databases">
        <authorList>
            <person name="King G.J."/>
            <person name="Bancroft I."/>
            <person name="Baten A."/>
            <person name="Bloomfield J."/>
            <person name="Borpatragohain P."/>
            <person name="He Z."/>
            <person name="Irish N."/>
            <person name="Irwin J."/>
            <person name="Liu K."/>
            <person name="Mauleon R.P."/>
            <person name="Moore J."/>
            <person name="Morris R."/>
            <person name="Ostergaard L."/>
            <person name="Wang B."/>
            <person name="Wells R."/>
        </authorList>
    </citation>
    <scope>NUCLEOTIDE SEQUENCE [LARGE SCALE GENOMIC DNA]</scope>
    <source>
        <strain evidence="10">R-o-18</strain>
        <tissue evidence="10">Leaf</tissue>
    </source>
</reference>
<evidence type="ECO:0000256" key="4">
    <source>
        <dbReference type="ARBA" id="ARBA00023034"/>
    </source>
</evidence>
<evidence type="ECO:0000313" key="10">
    <source>
        <dbReference type="EMBL" id="KAG5390768.1"/>
    </source>
</evidence>
<dbReference type="PROSITE" id="PS51421">
    <property type="entry name" value="RAS"/>
    <property type="match status" value="1"/>
</dbReference>
<gene>
    <name evidence="10" type="primary">A08p039090.1_BraROA</name>
    <name evidence="10" type="ORF">IGI04_032309</name>
</gene>
<evidence type="ECO:0000256" key="5">
    <source>
        <dbReference type="ARBA" id="ARBA00023054"/>
    </source>
</evidence>
<sequence>MAEETYDEECDYLFKAVLIGDSAVGKSNLLSRFTRDEFRLDSKPTIGVDFAYRNVRVCGKTIKAQIWDTAGQERFRAITSSYYRGALGALLIYDITRRQTFQNIKKWLSELRGFSSPDTVVVLVGNKSDLQQSREVDEEEGKSLAELEGLYFLETSALQNQNVEEAFLSMIERIHEVLIQKIALDNKSNGDDGDVPVVPPGREIVNIDEVTATRPLMKEMANWISSKLKAAETILQQIDQQAAESLRKDEKPETTYDEAFETFSKSASLVSLKDQLRKKTYEGSSSIDGSQRNSLELKPSGKTLRKSDQAQERATSKSLREDKPITTLTDNDWTEILSAPPNNQGTSTSKPRTPRGTASVVRGLKKDGKKNPLVSDGKKSSGNGGKPQKQMDKEVSSRPSGADIESKNDSQDTHKESEKDVNAAAPPPPDDSSRLTNETFSREKLSNVGRKEGREPRRSDVLGEQVKGEVSGSNVSEGLKRKDSSFSSGDSESDYESDSSTDSERERQRDERRRRREIIFAEKVAAKAVEVIKERENMVARLEGEKQSLEKIVVERAKQQAQEASELQTNMMETLDAADLEKQKHNNTRMEVFSHLAGLEATNTELTRSLAAGQKKLQTQIDQVTLLREQVEVKESALEDASRGDIFEHQMLEAEISLLTDKIGRLQDKVRYHSYLLVTYSPGSIWNDLANKLEADISTMKKELEEPTEVETELRRRLDQLTDHLIQKQSQVEALSSDKATLSFRIEAVTRLIEENKGMSATEASSQDFEAGEWKLSGSKLKPAFQSKIRSGKKHLGWLVMQLNAIFVSGTVFLRRNPTAKIWVLVYLVCLHLWVLYILLSHSSTSSSNELKSGAVISLENSSLQ</sequence>
<feature type="compositionally biased region" description="Basic and acidic residues" evidence="8">
    <location>
        <begin position="404"/>
        <end position="421"/>
    </location>
</feature>
<dbReference type="SMART" id="SM00176">
    <property type="entry name" value="RAN"/>
    <property type="match status" value="1"/>
</dbReference>
<dbReference type="PANTHER" id="PTHR13815:SF5">
    <property type="entry name" value="GOLGIN CANDIDATE 2"/>
    <property type="match status" value="1"/>
</dbReference>
<feature type="compositionally biased region" description="Basic and acidic residues" evidence="8">
    <location>
        <begin position="440"/>
        <end position="461"/>
    </location>
</feature>
<keyword evidence="2 9" id="KW-0812">Transmembrane</keyword>
<name>A0ABQ7LW26_BRACM</name>
<dbReference type="CDD" id="cd01868">
    <property type="entry name" value="Rab11_like"/>
    <property type="match status" value="1"/>
</dbReference>
<dbReference type="PRINTS" id="PR00449">
    <property type="entry name" value="RASTRNSFRMNG"/>
</dbReference>
<dbReference type="InterPro" id="IPR005225">
    <property type="entry name" value="Small_GTP-bd"/>
</dbReference>
<accession>A0ABQ7LW26</accession>
<dbReference type="InterPro" id="IPR027417">
    <property type="entry name" value="P-loop_NTPase"/>
</dbReference>
<feature type="region of interest" description="Disordered" evidence="8">
    <location>
        <begin position="281"/>
        <end position="512"/>
    </location>
</feature>
<evidence type="ECO:0000256" key="6">
    <source>
        <dbReference type="ARBA" id="ARBA00023136"/>
    </source>
</evidence>
<dbReference type="PANTHER" id="PTHR13815">
    <property type="entry name" value="GOLGIN-84"/>
    <property type="match status" value="1"/>
</dbReference>
<keyword evidence="6 9" id="KW-0472">Membrane</keyword>
<comment type="subcellular location">
    <subcellularLocation>
        <location evidence="1">Golgi apparatus membrane</location>
    </subcellularLocation>
</comment>
<dbReference type="EMBL" id="JADBGQ010000007">
    <property type="protein sequence ID" value="KAG5390768.1"/>
    <property type="molecule type" value="Genomic_DNA"/>
</dbReference>
<dbReference type="Gene3D" id="3.40.50.300">
    <property type="entry name" value="P-loop containing nucleotide triphosphate hydrolases"/>
    <property type="match status" value="1"/>
</dbReference>
<dbReference type="SUPFAM" id="SSF52540">
    <property type="entry name" value="P-loop containing nucleoside triphosphate hydrolases"/>
    <property type="match status" value="1"/>
</dbReference>
<feature type="compositionally biased region" description="Basic and acidic residues" evidence="8">
    <location>
        <begin position="502"/>
        <end position="511"/>
    </location>
</feature>
<feature type="compositionally biased region" description="Acidic residues" evidence="8">
    <location>
        <begin position="491"/>
        <end position="501"/>
    </location>
</feature>
<evidence type="ECO:0000256" key="7">
    <source>
        <dbReference type="SAM" id="Coils"/>
    </source>
</evidence>
<dbReference type="Pfam" id="PF00071">
    <property type="entry name" value="Ras"/>
    <property type="match status" value="1"/>
</dbReference>
<dbReference type="PROSITE" id="PS51419">
    <property type="entry name" value="RAB"/>
    <property type="match status" value="1"/>
</dbReference>
<evidence type="ECO:0000256" key="2">
    <source>
        <dbReference type="ARBA" id="ARBA00022692"/>
    </source>
</evidence>
<dbReference type="SMART" id="SM00174">
    <property type="entry name" value="RHO"/>
    <property type="match status" value="1"/>
</dbReference>
<dbReference type="InterPro" id="IPR001806">
    <property type="entry name" value="Small_GTPase"/>
</dbReference>
<proteinExistence type="predicted"/>
<keyword evidence="3 9" id="KW-1133">Transmembrane helix</keyword>
<keyword evidence="4" id="KW-0333">Golgi apparatus</keyword>
<feature type="compositionally biased region" description="Polar residues" evidence="8">
    <location>
        <begin position="282"/>
        <end position="294"/>
    </location>
</feature>
<organism evidence="10 11">
    <name type="scientific">Brassica rapa subsp. trilocularis</name>
    <dbReference type="NCBI Taxonomy" id="1813537"/>
    <lineage>
        <taxon>Eukaryota</taxon>
        <taxon>Viridiplantae</taxon>
        <taxon>Streptophyta</taxon>
        <taxon>Embryophyta</taxon>
        <taxon>Tracheophyta</taxon>
        <taxon>Spermatophyta</taxon>
        <taxon>Magnoliopsida</taxon>
        <taxon>eudicotyledons</taxon>
        <taxon>Gunneridae</taxon>
        <taxon>Pentapetalae</taxon>
        <taxon>rosids</taxon>
        <taxon>malvids</taxon>
        <taxon>Brassicales</taxon>
        <taxon>Brassicaceae</taxon>
        <taxon>Brassiceae</taxon>
        <taxon>Brassica</taxon>
    </lineage>
</organism>
<comment type="caution">
    <text evidence="10">The sequence shown here is derived from an EMBL/GenBank/DDBJ whole genome shotgun (WGS) entry which is preliminary data.</text>
</comment>
<keyword evidence="11" id="KW-1185">Reference proteome</keyword>
<dbReference type="InterPro" id="IPR019177">
    <property type="entry name" value="Golgin_subfamily_A_member_5"/>
</dbReference>
<feature type="coiled-coil region" evidence="7">
    <location>
        <begin position="532"/>
        <end position="574"/>
    </location>
</feature>
<feature type="compositionally biased region" description="Polar residues" evidence="8">
    <location>
        <begin position="340"/>
        <end position="351"/>
    </location>
</feature>
<dbReference type="NCBIfam" id="TIGR00231">
    <property type="entry name" value="small_GTP"/>
    <property type="match status" value="1"/>
</dbReference>
<evidence type="ECO:0000256" key="3">
    <source>
        <dbReference type="ARBA" id="ARBA00022989"/>
    </source>
</evidence>
<dbReference type="Proteomes" id="UP000823674">
    <property type="component" value="Chromosome A08"/>
</dbReference>
<dbReference type="SMART" id="SM00175">
    <property type="entry name" value="RAB"/>
    <property type="match status" value="1"/>
</dbReference>
<dbReference type="SMART" id="SM00173">
    <property type="entry name" value="RAS"/>
    <property type="match status" value="1"/>
</dbReference>
<feature type="transmembrane region" description="Helical" evidence="9">
    <location>
        <begin position="796"/>
        <end position="815"/>
    </location>
</feature>
<keyword evidence="5 7" id="KW-0175">Coiled coil</keyword>
<evidence type="ECO:0000256" key="1">
    <source>
        <dbReference type="ARBA" id="ARBA00004394"/>
    </source>
</evidence>
<feature type="compositionally biased region" description="Basic and acidic residues" evidence="8">
    <location>
        <begin position="305"/>
        <end position="324"/>
    </location>
</feature>
<dbReference type="Pfam" id="PF09787">
    <property type="entry name" value="Golgin_A5"/>
    <property type="match status" value="1"/>
</dbReference>